<dbReference type="AlphaFoldDB" id="A0A0B2BN96"/>
<evidence type="ECO:0000313" key="2">
    <source>
        <dbReference type="EMBL" id="PJJ48292.1"/>
    </source>
</evidence>
<dbReference type="OrthoDB" id="10009847at2"/>
<keyword evidence="3" id="KW-1185">Reference proteome</keyword>
<dbReference type="RefSeq" id="WP_039342037.1">
    <property type="nucleotide sequence ID" value="NZ_PGEZ01000003.1"/>
</dbReference>
<comment type="caution">
    <text evidence="2">The sequence shown here is derived from an EMBL/GenBank/DDBJ whole genome shotgun (WGS) entry which is preliminary data.</text>
</comment>
<keyword evidence="1" id="KW-1133">Transmembrane helix</keyword>
<feature type="transmembrane region" description="Helical" evidence="1">
    <location>
        <begin position="39"/>
        <end position="56"/>
    </location>
</feature>
<evidence type="ECO:0000256" key="1">
    <source>
        <dbReference type="SAM" id="Phobius"/>
    </source>
</evidence>
<sequence>MNLETLKPVAKALVGASIATLTALGTALADDHVTTAEWVTVALAGLGTLYGVWRVPNAKAKSAAQS</sequence>
<proteinExistence type="predicted"/>
<reference evidence="2 3" key="1">
    <citation type="submission" date="2017-11" db="EMBL/GenBank/DDBJ databases">
        <title>Genomic Encyclopedia of Archaeal and Bacterial Type Strains, Phase II (KMG-II): From Individual Species to Whole Genera.</title>
        <authorList>
            <person name="Goeker M."/>
        </authorList>
    </citation>
    <scope>NUCLEOTIDE SEQUENCE [LARGE SCALE GENOMIC DNA]</scope>
    <source>
        <strain evidence="2 3">DSM 27763</strain>
    </source>
</reference>
<dbReference type="Proteomes" id="UP000230842">
    <property type="component" value="Unassembled WGS sequence"/>
</dbReference>
<accession>A0A0B2BN96</accession>
<gene>
    <name evidence="2" type="ORF">CLV56_3997</name>
</gene>
<organism evidence="2 3">
    <name type="scientific">Mumia flava</name>
    <dbReference type="NCBI Taxonomy" id="1348852"/>
    <lineage>
        <taxon>Bacteria</taxon>
        <taxon>Bacillati</taxon>
        <taxon>Actinomycetota</taxon>
        <taxon>Actinomycetes</taxon>
        <taxon>Propionibacteriales</taxon>
        <taxon>Nocardioidaceae</taxon>
        <taxon>Mumia</taxon>
    </lineage>
</organism>
<keyword evidence="1" id="KW-0472">Membrane</keyword>
<keyword evidence="1" id="KW-0812">Transmembrane</keyword>
<evidence type="ECO:0008006" key="4">
    <source>
        <dbReference type="Google" id="ProtNLM"/>
    </source>
</evidence>
<protein>
    <recommendedName>
        <fullName evidence="4">Holin</fullName>
    </recommendedName>
</protein>
<evidence type="ECO:0000313" key="3">
    <source>
        <dbReference type="Proteomes" id="UP000230842"/>
    </source>
</evidence>
<dbReference type="EMBL" id="PGEZ01000003">
    <property type="protein sequence ID" value="PJJ48292.1"/>
    <property type="molecule type" value="Genomic_DNA"/>
</dbReference>
<name>A0A0B2BN96_9ACTN</name>